<organism evidence="14 15">
    <name type="scientific">Chitinophaga oryziterrae</name>
    <dbReference type="NCBI Taxonomy" id="1031224"/>
    <lineage>
        <taxon>Bacteria</taxon>
        <taxon>Pseudomonadati</taxon>
        <taxon>Bacteroidota</taxon>
        <taxon>Chitinophagia</taxon>
        <taxon>Chitinophagales</taxon>
        <taxon>Chitinophagaceae</taxon>
        <taxon>Chitinophaga</taxon>
    </lineage>
</organism>
<evidence type="ECO:0000256" key="9">
    <source>
        <dbReference type="ARBA" id="ARBA00023237"/>
    </source>
</evidence>
<evidence type="ECO:0000256" key="2">
    <source>
        <dbReference type="ARBA" id="ARBA00022448"/>
    </source>
</evidence>
<keyword evidence="3 10" id="KW-1134">Transmembrane beta strand</keyword>
<dbReference type="SUPFAM" id="SSF49464">
    <property type="entry name" value="Carboxypeptidase regulatory domain-like"/>
    <property type="match status" value="1"/>
</dbReference>
<dbReference type="OrthoDB" id="9795928at2"/>
<keyword evidence="8 14" id="KW-0675">Receptor</keyword>
<reference evidence="14 15" key="1">
    <citation type="submission" date="2019-12" db="EMBL/GenBank/DDBJ databases">
        <title>The draft genomic sequence of strain Chitinophaga oryziterrae JCM 16595.</title>
        <authorList>
            <person name="Zhang X."/>
        </authorList>
    </citation>
    <scope>NUCLEOTIDE SEQUENCE [LARGE SCALE GENOMIC DNA]</scope>
    <source>
        <strain evidence="14 15">JCM 16595</strain>
    </source>
</reference>
<dbReference type="PROSITE" id="PS52016">
    <property type="entry name" value="TONB_DEPENDENT_REC_3"/>
    <property type="match status" value="1"/>
</dbReference>
<evidence type="ECO:0000313" key="14">
    <source>
        <dbReference type="EMBL" id="MVT42229.1"/>
    </source>
</evidence>
<dbReference type="InterPro" id="IPR037066">
    <property type="entry name" value="Plug_dom_sf"/>
</dbReference>
<dbReference type="Pfam" id="PF13715">
    <property type="entry name" value="CarbopepD_reg_2"/>
    <property type="match status" value="1"/>
</dbReference>
<evidence type="ECO:0000259" key="12">
    <source>
        <dbReference type="Pfam" id="PF00593"/>
    </source>
</evidence>
<dbReference type="SUPFAM" id="SSF56935">
    <property type="entry name" value="Porins"/>
    <property type="match status" value="1"/>
</dbReference>
<gene>
    <name evidence="14" type="ORF">GO495_16685</name>
</gene>
<comment type="subcellular location">
    <subcellularLocation>
        <location evidence="1 10">Cell outer membrane</location>
        <topology evidence="1 10">Multi-pass membrane protein</topology>
    </subcellularLocation>
</comment>
<dbReference type="GO" id="GO:0015344">
    <property type="term" value="F:siderophore uptake transmembrane transporter activity"/>
    <property type="evidence" value="ECO:0007669"/>
    <property type="project" value="TreeGrafter"/>
</dbReference>
<dbReference type="Gene3D" id="2.60.40.1120">
    <property type="entry name" value="Carboxypeptidase-like, regulatory domain"/>
    <property type="match status" value="1"/>
</dbReference>
<name>A0A6N8JD83_9BACT</name>
<dbReference type="PANTHER" id="PTHR30069">
    <property type="entry name" value="TONB-DEPENDENT OUTER MEMBRANE RECEPTOR"/>
    <property type="match status" value="1"/>
</dbReference>
<dbReference type="InterPro" id="IPR000531">
    <property type="entry name" value="Beta-barrel_TonB"/>
</dbReference>
<evidence type="ECO:0000256" key="4">
    <source>
        <dbReference type="ARBA" id="ARBA00022692"/>
    </source>
</evidence>
<keyword evidence="2 10" id="KW-0813">Transport</keyword>
<dbReference type="RefSeq" id="WP_157300856.1">
    <property type="nucleotide sequence ID" value="NZ_BAAAZB010000005.1"/>
</dbReference>
<dbReference type="EMBL" id="WRXO01000004">
    <property type="protein sequence ID" value="MVT42229.1"/>
    <property type="molecule type" value="Genomic_DNA"/>
</dbReference>
<dbReference type="Gene3D" id="2.170.130.10">
    <property type="entry name" value="TonB-dependent receptor, plug domain"/>
    <property type="match status" value="1"/>
</dbReference>
<keyword evidence="6 11" id="KW-0798">TonB box</keyword>
<proteinExistence type="inferred from homology"/>
<dbReference type="AlphaFoldDB" id="A0A6N8JD83"/>
<evidence type="ECO:0000259" key="13">
    <source>
        <dbReference type="Pfam" id="PF07715"/>
    </source>
</evidence>
<dbReference type="Pfam" id="PF07715">
    <property type="entry name" value="Plug"/>
    <property type="match status" value="1"/>
</dbReference>
<comment type="similarity">
    <text evidence="10 11">Belongs to the TonB-dependent receptor family.</text>
</comment>
<keyword evidence="7 10" id="KW-0472">Membrane</keyword>
<keyword evidence="15" id="KW-1185">Reference proteome</keyword>
<evidence type="ECO:0000256" key="5">
    <source>
        <dbReference type="ARBA" id="ARBA00022729"/>
    </source>
</evidence>
<dbReference type="PANTHER" id="PTHR30069:SF29">
    <property type="entry name" value="HEMOGLOBIN AND HEMOGLOBIN-HAPTOGLOBIN-BINDING PROTEIN 1-RELATED"/>
    <property type="match status" value="1"/>
</dbReference>
<dbReference type="Proteomes" id="UP000468388">
    <property type="component" value="Unassembled WGS sequence"/>
</dbReference>
<dbReference type="InterPro" id="IPR039426">
    <property type="entry name" value="TonB-dep_rcpt-like"/>
</dbReference>
<keyword evidence="9 10" id="KW-0998">Cell outer membrane</keyword>
<feature type="domain" description="TonB-dependent receptor plug" evidence="13">
    <location>
        <begin position="128"/>
        <end position="222"/>
    </location>
</feature>
<dbReference type="GO" id="GO:0044718">
    <property type="term" value="P:siderophore transmembrane transport"/>
    <property type="evidence" value="ECO:0007669"/>
    <property type="project" value="TreeGrafter"/>
</dbReference>
<dbReference type="InterPro" id="IPR036942">
    <property type="entry name" value="Beta-barrel_TonB_sf"/>
</dbReference>
<dbReference type="Pfam" id="PF00593">
    <property type="entry name" value="TonB_dep_Rec_b-barrel"/>
    <property type="match status" value="1"/>
</dbReference>
<evidence type="ECO:0000256" key="11">
    <source>
        <dbReference type="RuleBase" id="RU003357"/>
    </source>
</evidence>
<dbReference type="InterPro" id="IPR012910">
    <property type="entry name" value="Plug_dom"/>
</dbReference>
<dbReference type="InterPro" id="IPR008969">
    <property type="entry name" value="CarboxyPept-like_regulatory"/>
</dbReference>
<dbReference type="GO" id="GO:0009279">
    <property type="term" value="C:cell outer membrane"/>
    <property type="evidence" value="ECO:0007669"/>
    <property type="project" value="UniProtKB-SubCell"/>
</dbReference>
<feature type="domain" description="TonB-dependent receptor-like beta-barrel" evidence="12">
    <location>
        <begin position="293"/>
        <end position="731"/>
    </location>
</feature>
<evidence type="ECO:0000256" key="10">
    <source>
        <dbReference type="PROSITE-ProRule" id="PRU01360"/>
    </source>
</evidence>
<evidence type="ECO:0000256" key="1">
    <source>
        <dbReference type="ARBA" id="ARBA00004571"/>
    </source>
</evidence>
<keyword evidence="4 10" id="KW-0812">Transmembrane</keyword>
<sequence>MISLRTGVQILLLILFSQYLYGQQCNYFITGKVTGKTGLELPGARISITGNKQTIADKNGGYTINNICAGDYIISCAIDSGLPVSKTVKVEGNIQLNFVLQELSTDLKEVIISSTRAKELSTLNTVGLNNKQLFQSTGKTLGESLKSIPGLNSIQTGPSISKPVIHGLHSNRVLILNNGIRQEGQQWGSEHAPEIDPFTAAHVSVVEGAASIRYGSDALAGVVILEPAALPTDKKIGGDVNLVGASNGRMGAVSGMLDGAVDGFQWRVQGTLKRAGNFKTADYYLKNTGVAEDDYSGTLAYHKTNYGFNAFYSRYHSKMGIFDGSHVGNIQDLYAAFIRPKPITASYFSYKIDRSYQQVTHDLLKLNSYYQFKNQGKMEIIYARQTDLRNEYDIDLPYSDDPAVLAAPQISFKIKTHTLDLLYHQPDKNNFSGTWGMSGITQGNVFKGIRYLVPNFRNYGAGIYGIEKYTKDKWTLEAGLRYDYRWLRVYRRNDNSLFVYNNTSIYQNVTASIGATWQATEHFSLSANTGTAWRAPSVNELYIKGIHLSAASYELGDSTLRSERSFNTSISFKYNTEKLFAQLNIYDNEINNFIYAKPSLQPISLVSGTYPMFTYTQANVRLRGLDAEADYTFLKNFTLISKISLVRAFNKSIHDYLVFMPADRFDNALKYTWLSKYVSIQYVKVSRQTRVPPNSDYVAPPPGYGLLNSSFGMDLLAGKHILNIDFSVDNLTNIAYRDYLNRFRYYADDLGISFVLRTKLTF</sequence>
<evidence type="ECO:0000256" key="3">
    <source>
        <dbReference type="ARBA" id="ARBA00022452"/>
    </source>
</evidence>
<accession>A0A6N8JD83</accession>
<evidence type="ECO:0000256" key="7">
    <source>
        <dbReference type="ARBA" id="ARBA00023136"/>
    </source>
</evidence>
<dbReference type="Gene3D" id="2.40.170.20">
    <property type="entry name" value="TonB-dependent receptor, beta-barrel domain"/>
    <property type="match status" value="1"/>
</dbReference>
<comment type="caution">
    <text evidence="14">The sequence shown here is derived from an EMBL/GenBank/DDBJ whole genome shotgun (WGS) entry which is preliminary data.</text>
</comment>
<evidence type="ECO:0000256" key="8">
    <source>
        <dbReference type="ARBA" id="ARBA00023170"/>
    </source>
</evidence>
<keyword evidence="5" id="KW-0732">Signal</keyword>
<protein>
    <submittedName>
        <fullName evidence="14">TonB-dependent receptor</fullName>
    </submittedName>
</protein>
<evidence type="ECO:0000256" key="6">
    <source>
        <dbReference type="ARBA" id="ARBA00023077"/>
    </source>
</evidence>
<evidence type="ECO:0000313" key="15">
    <source>
        <dbReference type="Proteomes" id="UP000468388"/>
    </source>
</evidence>